<evidence type="ECO:0000313" key="2">
    <source>
        <dbReference type="EMBL" id="OUR99785.1"/>
    </source>
</evidence>
<protein>
    <recommendedName>
        <fullName evidence="4">Chromosome partitioning protein ParB</fullName>
    </recommendedName>
</protein>
<dbReference type="CDD" id="cd16390">
    <property type="entry name" value="ParB_N_Srx_like"/>
    <property type="match status" value="1"/>
</dbReference>
<name>A0A1Y5FHV7_9BACT</name>
<dbReference type="Gene3D" id="1.10.8.10">
    <property type="entry name" value="DNA helicase RuvA subunit, C-terminal domain"/>
    <property type="match status" value="1"/>
</dbReference>
<evidence type="ECO:0000313" key="3">
    <source>
        <dbReference type="Proteomes" id="UP000196531"/>
    </source>
</evidence>
<dbReference type="SUPFAM" id="SSF110849">
    <property type="entry name" value="ParB/Sulfiredoxin"/>
    <property type="match status" value="1"/>
</dbReference>
<feature type="signal peptide" evidence="1">
    <location>
        <begin position="1"/>
        <end position="16"/>
    </location>
</feature>
<dbReference type="EMBL" id="MAAO01000002">
    <property type="protein sequence ID" value="OUR99785.1"/>
    <property type="molecule type" value="Genomic_DNA"/>
</dbReference>
<evidence type="ECO:0008006" key="4">
    <source>
        <dbReference type="Google" id="ProtNLM"/>
    </source>
</evidence>
<organism evidence="2 3">
    <name type="scientific">Halobacteriovorax marinus</name>
    <dbReference type="NCBI Taxonomy" id="97084"/>
    <lineage>
        <taxon>Bacteria</taxon>
        <taxon>Pseudomonadati</taxon>
        <taxon>Bdellovibrionota</taxon>
        <taxon>Bacteriovoracia</taxon>
        <taxon>Bacteriovoracales</taxon>
        <taxon>Halobacteriovoraceae</taxon>
        <taxon>Halobacteriovorax</taxon>
    </lineage>
</organism>
<comment type="caution">
    <text evidence="2">The sequence shown here is derived from an EMBL/GenBank/DDBJ whole genome shotgun (WGS) entry which is preliminary data.</text>
</comment>
<dbReference type="Gene3D" id="3.90.1530.10">
    <property type="entry name" value="Conserved hypothetical protein from pyrococcus furiosus pfu- 392566-001, ParB domain"/>
    <property type="match status" value="1"/>
</dbReference>
<dbReference type="Pfam" id="PF08857">
    <property type="entry name" value="ParBc_2"/>
    <property type="match status" value="1"/>
</dbReference>
<reference evidence="3" key="1">
    <citation type="journal article" date="2017" name="Proc. Natl. Acad. Sci. U.S.A.">
        <title>Simulation of Deepwater Horizon oil plume reveals substrate specialization within a complex community of hydrocarbon-degraders.</title>
        <authorList>
            <person name="Hu P."/>
            <person name="Dubinsky E.A."/>
            <person name="Probst A.J."/>
            <person name="Wang J."/>
            <person name="Sieber C.M.K."/>
            <person name="Tom L.M."/>
            <person name="Gardinali P."/>
            <person name="Banfield J.F."/>
            <person name="Atlas R.M."/>
            <person name="Andersen G.L."/>
        </authorList>
    </citation>
    <scope>NUCLEOTIDE SEQUENCE [LARGE SCALE GENOMIC DNA]</scope>
</reference>
<evidence type="ECO:0000256" key="1">
    <source>
        <dbReference type="SAM" id="SignalP"/>
    </source>
</evidence>
<sequence>MKVLILSLLLSFTTQAELSFIGLNKLHPGQFAIGKAVIAKKIKEVEKAFKKGKIKKYLKKKWAPVVLGPDRMYWLLDRHHTSYSILKSDIPQLHKGLYVELLADWSHLNFNDFKERMISKKYVYLLGVDFEEGDFFDLPKSLVELNDNPFRSLAYYARKKGCFAKVKVPFLEFLWGQFFYDLGVEIENGNFEAPIKKALKLCHQSSASKLPGYTLN</sequence>
<keyword evidence="1" id="KW-0732">Signal</keyword>
<dbReference type="InterPro" id="IPR036086">
    <property type="entry name" value="ParB/Sulfiredoxin_sf"/>
</dbReference>
<dbReference type="InterPro" id="IPR014956">
    <property type="entry name" value="ParBc_2"/>
</dbReference>
<dbReference type="AlphaFoldDB" id="A0A1Y5FHV7"/>
<feature type="chain" id="PRO_5012170005" description="Chromosome partitioning protein ParB" evidence="1">
    <location>
        <begin position="17"/>
        <end position="216"/>
    </location>
</feature>
<gene>
    <name evidence="2" type="ORF">A9Q84_01795</name>
</gene>
<accession>A0A1Y5FHV7</accession>
<proteinExistence type="predicted"/>
<dbReference type="Proteomes" id="UP000196531">
    <property type="component" value="Unassembled WGS sequence"/>
</dbReference>